<name>A0A0N1F3M0_9HYPH</name>
<dbReference type="EMBL" id="LGSZ01000042">
    <property type="protein sequence ID" value="KPH80406.1"/>
    <property type="molecule type" value="Genomic_DNA"/>
</dbReference>
<keyword evidence="3" id="KW-1185">Reference proteome</keyword>
<dbReference type="Gene3D" id="3.60.21.10">
    <property type="match status" value="1"/>
</dbReference>
<comment type="caution">
    <text evidence="2">The sequence shown here is derived from an EMBL/GenBank/DDBJ whole genome shotgun (WGS) entry which is preliminary data.</text>
</comment>
<dbReference type="OrthoDB" id="7942177at2"/>
<dbReference type="GO" id="GO:0016787">
    <property type="term" value="F:hydrolase activity"/>
    <property type="evidence" value="ECO:0007669"/>
    <property type="project" value="InterPro"/>
</dbReference>
<organism evidence="2 3">
    <name type="scientific">Bosea vaviloviae</name>
    <dbReference type="NCBI Taxonomy" id="1526658"/>
    <lineage>
        <taxon>Bacteria</taxon>
        <taxon>Pseudomonadati</taxon>
        <taxon>Pseudomonadota</taxon>
        <taxon>Alphaproteobacteria</taxon>
        <taxon>Hyphomicrobiales</taxon>
        <taxon>Boseaceae</taxon>
        <taxon>Bosea</taxon>
    </lineage>
</organism>
<dbReference type="AlphaFoldDB" id="A0A0N1F3M0"/>
<evidence type="ECO:0000259" key="1">
    <source>
        <dbReference type="Pfam" id="PF00149"/>
    </source>
</evidence>
<dbReference type="PATRIC" id="fig|1526658.3.peg.2713"/>
<dbReference type="InterPro" id="IPR029052">
    <property type="entry name" value="Metallo-depent_PP-like"/>
</dbReference>
<feature type="domain" description="Calcineurin-like phosphoesterase" evidence="1">
    <location>
        <begin position="5"/>
        <end position="206"/>
    </location>
</feature>
<proteinExistence type="predicted"/>
<dbReference type="RefSeq" id="WP_054209666.1">
    <property type="nucleotide sequence ID" value="NZ_LGSZ01000042.1"/>
</dbReference>
<dbReference type="Pfam" id="PF00149">
    <property type="entry name" value="Metallophos"/>
    <property type="match status" value="1"/>
</dbReference>
<evidence type="ECO:0000313" key="3">
    <source>
        <dbReference type="Proteomes" id="UP000037822"/>
    </source>
</evidence>
<dbReference type="SUPFAM" id="SSF56300">
    <property type="entry name" value="Metallo-dependent phosphatases"/>
    <property type="match status" value="1"/>
</dbReference>
<dbReference type="InterPro" id="IPR004843">
    <property type="entry name" value="Calcineurin-like_PHP"/>
</dbReference>
<evidence type="ECO:0000313" key="2">
    <source>
        <dbReference type="EMBL" id="KPH80406.1"/>
    </source>
</evidence>
<accession>A0A0N1F3M0</accession>
<reference evidence="2 3" key="1">
    <citation type="submission" date="2015-07" db="EMBL/GenBank/DDBJ databases">
        <title>Whole genome sequencing of Bosea vaviloviae isolated from cave pool.</title>
        <authorList>
            <person name="Tan N.E.H."/>
            <person name="Lee Y.P."/>
            <person name="Gan H.M."/>
            <person name="Barton H."/>
            <person name="Savka M.A."/>
        </authorList>
    </citation>
    <scope>NUCLEOTIDE SEQUENCE [LARGE SCALE GENOMIC DNA]</scope>
    <source>
        <strain evidence="2 3">SD260</strain>
    </source>
</reference>
<sequence>MSKAIRLAFVADIHHGQDSFTKLGTHALGLMSEFSRFVAEARPDAVIDLGDRISDGDHATDLRLEQEVAEAFGPIGAPRYHLCGNHDRDHLTVAENEAILRQPLGHRVVDLGGWRLVLWAADSRIHRPGGFVLRETDLLWLASTVAAADRPLVIVSHVPISGHAQTGNYYFERNPAFSTYPGAERARAVLRRASVPVVCVSGHVHWNTLTTVDGIPHLTLQSLTESFTTMPEPAAAWGLLELDETIAWTVFGRDPFTARIEAAQTQRRWMTPLQPFDEHPELRLARLTLAAE</sequence>
<gene>
    <name evidence="2" type="ORF">AE618_13920</name>
</gene>
<dbReference type="Proteomes" id="UP000037822">
    <property type="component" value="Unassembled WGS sequence"/>
</dbReference>
<protein>
    <submittedName>
        <fullName evidence="2">Metallophosphoesterase-domain-containing protein</fullName>
    </submittedName>
</protein>